<dbReference type="Pfam" id="PF06992">
    <property type="entry name" value="Phage_lambda_P"/>
    <property type="match status" value="1"/>
</dbReference>
<sequence>MDRRANDMRNLAAVVQNRDSRALQAMAGSQKPQQGTQVTRQAAEIFNELFRQLKGAFPALMLAIKTQDDFNELRRQWVLAFAENGIRTVEQVNAGMKIARQQDTPFLPSPGQFVAWCKQGGIKSAGLPDESELYDMIMDYSARRGLYSSPENYPWQSNACYWMVTRLYSQMRGLNLTESELRKRCSTELIAMSRRVESGEQIPAPVKQIPKLHIPSSNGRALNHLAEIRRKFNLNSHKKDS</sequence>
<gene>
    <name evidence="1" type="ORF">C5471_18500</name>
</gene>
<comment type="caution">
    <text evidence="1">The sequence shown here is derived from an EMBL/GenBank/DDBJ whole genome shotgun (WGS) entry which is preliminary data.</text>
</comment>
<name>A0ABX0GN29_9GAMM</name>
<accession>A0ABX0GN29</accession>
<evidence type="ECO:0000313" key="2">
    <source>
        <dbReference type="Proteomes" id="UP000697802"/>
    </source>
</evidence>
<evidence type="ECO:0000313" key="1">
    <source>
        <dbReference type="EMBL" id="NHB89576.1"/>
    </source>
</evidence>
<protein>
    <submittedName>
        <fullName evidence="1">DNA replication protein</fullName>
    </submittedName>
</protein>
<proteinExistence type="predicted"/>
<keyword evidence="2" id="KW-1185">Reference proteome</keyword>
<organism evidence="1 2">
    <name type="scientific">Photorhabdus tasmaniensis</name>
    <dbReference type="NCBI Taxonomy" id="1004159"/>
    <lineage>
        <taxon>Bacteria</taxon>
        <taxon>Pseudomonadati</taxon>
        <taxon>Pseudomonadota</taxon>
        <taxon>Gammaproteobacteria</taxon>
        <taxon>Enterobacterales</taxon>
        <taxon>Morganellaceae</taxon>
        <taxon>Photorhabdus</taxon>
    </lineage>
</organism>
<reference evidence="1 2" key="1">
    <citation type="submission" date="2018-02" db="EMBL/GenBank/DDBJ databases">
        <authorList>
            <person name="Machado R.A."/>
        </authorList>
    </citation>
    <scope>NUCLEOTIDE SEQUENCE [LARGE SCALE GENOMIC DNA]</scope>
    <source>
        <strain evidence="1 2">T327</strain>
    </source>
</reference>
<dbReference type="Proteomes" id="UP000697802">
    <property type="component" value="Unassembled WGS sequence"/>
</dbReference>
<dbReference type="InterPro" id="IPR009731">
    <property type="entry name" value="P-like"/>
</dbReference>
<dbReference type="EMBL" id="PUJU01000049">
    <property type="protein sequence ID" value="NHB89576.1"/>
    <property type="molecule type" value="Genomic_DNA"/>
</dbReference>